<keyword evidence="2" id="KW-0964">Secreted</keyword>
<dbReference type="SMART" id="SM00041">
    <property type="entry name" value="CT"/>
    <property type="match status" value="1"/>
</dbReference>
<dbReference type="PANTHER" id="PTHR11339:SF408">
    <property type="entry name" value="MUCIN-5B"/>
    <property type="match status" value="1"/>
</dbReference>
<dbReference type="InterPro" id="IPR001007">
    <property type="entry name" value="VWF_dom"/>
</dbReference>
<dbReference type="SMART" id="SM00214">
    <property type="entry name" value="VWC"/>
    <property type="match status" value="2"/>
</dbReference>
<feature type="domain" description="CTCK" evidence="10">
    <location>
        <begin position="1005"/>
        <end position="1097"/>
    </location>
</feature>
<evidence type="ECO:0000256" key="1">
    <source>
        <dbReference type="ARBA" id="ARBA00004613"/>
    </source>
</evidence>
<dbReference type="InterPro" id="IPR036084">
    <property type="entry name" value="Ser_inhib-like_sf"/>
</dbReference>
<evidence type="ECO:0000256" key="5">
    <source>
        <dbReference type="ARBA" id="ARBA00023008"/>
    </source>
</evidence>
<evidence type="ECO:0000256" key="7">
    <source>
        <dbReference type="ARBA" id="ARBA00023180"/>
    </source>
</evidence>
<dbReference type="InterPro" id="IPR014853">
    <property type="entry name" value="VWF/SSPO/ZAN-like_Cys-rich_dom"/>
</dbReference>
<protein>
    <recommendedName>
        <fullName evidence="15">Mucin 2, oligomeric mucus/gel-forming</fullName>
    </recommendedName>
</protein>
<dbReference type="Gene3D" id="2.10.25.10">
    <property type="entry name" value="Laminin"/>
    <property type="match status" value="1"/>
</dbReference>
<dbReference type="SMART" id="SM00832">
    <property type="entry name" value="C8"/>
    <property type="match status" value="1"/>
</dbReference>
<keyword evidence="4" id="KW-0677">Repeat</keyword>
<feature type="disulfide bond" evidence="8">
    <location>
        <begin position="1035"/>
        <end position="1089"/>
    </location>
</feature>
<feature type="domain" description="VWFC" evidence="11">
    <location>
        <begin position="837"/>
        <end position="905"/>
    </location>
</feature>
<evidence type="ECO:0008006" key="15">
    <source>
        <dbReference type="Google" id="ProtNLM"/>
    </source>
</evidence>
<dbReference type="Pfam" id="PF13330">
    <property type="entry name" value="Mucin2_WxxW"/>
    <property type="match status" value="1"/>
</dbReference>
<name>A0A6Q2YDU6_ESOLU</name>
<feature type="domain" description="VWFD" evidence="12">
    <location>
        <begin position="496"/>
        <end position="677"/>
    </location>
</feature>
<keyword evidence="14" id="KW-1185">Reference proteome</keyword>
<dbReference type="CDD" id="cd19941">
    <property type="entry name" value="TIL"/>
    <property type="match status" value="1"/>
</dbReference>
<dbReference type="InterPro" id="IPR006207">
    <property type="entry name" value="Cys_knot_C"/>
</dbReference>
<organism evidence="13 14">
    <name type="scientific">Esox lucius</name>
    <name type="common">Northern pike</name>
    <dbReference type="NCBI Taxonomy" id="8010"/>
    <lineage>
        <taxon>Eukaryota</taxon>
        <taxon>Metazoa</taxon>
        <taxon>Chordata</taxon>
        <taxon>Craniata</taxon>
        <taxon>Vertebrata</taxon>
        <taxon>Euteleostomi</taxon>
        <taxon>Actinopterygii</taxon>
        <taxon>Neopterygii</taxon>
        <taxon>Teleostei</taxon>
        <taxon>Protacanthopterygii</taxon>
        <taxon>Esociformes</taxon>
        <taxon>Esocidae</taxon>
        <taxon>Esox</taxon>
    </lineage>
</organism>
<evidence type="ECO:0000313" key="13">
    <source>
        <dbReference type="Ensembl" id="ENSELUP00000064040.2"/>
    </source>
</evidence>
<proteinExistence type="predicted"/>
<accession>A0A6Q2YDU6</accession>
<sequence>MLGQNVTCDPGVGLICNNKDQERPPICYNYEIRVSCCTICHSTTPPTTTPVTTTPPTNTPTITPSTTTETTTSPTTTPTTTPSTTTTITTTPPTSTPTITPSTTTETTTSPTSTPTITPSTTTTTETTTSPTSTPTITPSTTNTEKTTSSPTSTPTITPSTTTTETTTSPTSTPTITPSTTNTEKTTSSPTSTPTITPSTTTETTTSPTSTPTITPSTTATETTTSPTSTPTITPSTTTTENTTSSPTSTPTITPSTSTETTTPPTSTPTITPSTTTTETTTSPKSTHITTPSTTSTVTTTPPTTTPTITPSTTTTETTTSPTSTNTPSTTTTETTTSPTSTPITPSTNTTITTTLPESTSTVTPSTTTTVTTIPPASTSTITPSTTPITTTTSPSTPMTVPTLSPITTKSPTSTTNPTSTSTPPPPKDCPYVDPPRKNGESWKPNNCSTDTCVNGTIIKTFVACGNVDVPVCENGYPPVKVYDESGCCFQYECECICSGWGDPHYVTFDGLYYSFQENCTYVLVKEIVPRYNFRIEIDNYNCDPSRHVTCPRSLFVYYKSYTIVLTPINTETTTSLVTINGKQIFPTYSNEDLMITSTGVQLLLKIPAIKAEVMFRSIQFSVSLPYSLFHNNTEGQCGTCDNNRKNDCRSPNGQIAPCPDTAHRWQIPDANKTYCKPGPPPPPPPTTPPCQPDRTKICDIIMSQVFKSCHDVIPPGPFFEACKYDVCHMTNKTIGCSSLEAYAQTCVEHSVCIDWRGSTNGLCGYKCPKPKVYKACGPAIQPTCNSRYNEKYIQPCEGVPSEKNFVCDEVREGCFCPEGTILFNTYSGTCVKNCGCTGPDGTNKQPGETWRSNCLECECSADTMSVHCRPVVCPTQQVVTCKEVGEVLVKETVDCCQQNKCVCDVSGCPEPPLCPLGTELNTSKGSCCLTYTCVPKPVCVFNNKEYQPGDVWSSPSNSCVQYNCTNIKDKFIPVDSKIQCPDFRPEDCIPGTETTDANGCCVSCTPSNCAVKKNTTYLQVNNCRSVIPVELAACGGACGTSSMYSAVKMGLMHSCSCCQELSTSVRQVDMVCSNGKKTSQSYTYINKCGCSVTECDDKH</sequence>
<keyword evidence="3" id="KW-0732">Signal</keyword>
<gene>
    <name evidence="13" type="primary">MUC6</name>
</gene>
<dbReference type="InterPro" id="IPR050780">
    <property type="entry name" value="Mucin_vWF_Thrombospondin_sf"/>
</dbReference>
<dbReference type="SMART" id="SM00216">
    <property type="entry name" value="VWD"/>
    <property type="match status" value="1"/>
</dbReference>
<feature type="compositionally biased region" description="Low complexity" evidence="9">
    <location>
        <begin position="46"/>
        <end position="422"/>
    </location>
</feature>
<dbReference type="Bgee" id="ENSELUG00000024785">
    <property type="expression patterns" value="Expressed in pharyngeal gill and 7 other cell types or tissues"/>
</dbReference>
<comment type="caution">
    <text evidence="8">Lacks conserved residue(s) required for the propagation of feature annotation.</text>
</comment>
<dbReference type="PROSITE" id="PS01208">
    <property type="entry name" value="VWFC_1"/>
    <property type="match status" value="1"/>
</dbReference>
<reference evidence="14" key="1">
    <citation type="journal article" date="2014" name="PLoS ONE">
        <title>The genome and linkage map of the northern pike (Esox lucius): conserved synteny revealed between the salmonid sister group and the Neoteleostei.</title>
        <authorList>
            <person name="Rondeau E.B."/>
            <person name="Minkley D.R."/>
            <person name="Leong J.S."/>
            <person name="Messmer A.M."/>
            <person name="Jantzen J.R."/>
            <person name="von Schalburg K.R."/>
            <person name="Lemon C."/>
            <person name="Bird N.H."/>
            <person name="Koop B.F."/>
        </authorList>
    </citation>
    <scope>NUCLEOTIDE SEQUENCE</scope>
</reference>
<dbReference type="PROSITE" id="PS01225">
    <property type="entry name" value="CTCK_2"/>
    <property type="match status" value="1"/>
</dbReference>
<evidence type="ECO:0000259" key="10">
    <source>
        <dbReference type="PROSITE" id="PS01225"/>
    </source>
</evidence>
<evidence type="ECO:0000256" key="4">
    <source>
        <dbReference type="ARBA" id="ARBA00022737"/>
    </source>
</evidence>
<evidence type="ECO:0000256" key="2">
    <source>
        <dbReference type="ARBA" id="ARBA00022525"/>
    </source>
</evidence>
<reference evidence="13" key="2">
    <citation type="submission" date="2020-02" db="EMBL/GenBank/DDBJ databases">
        <title>Esox lucius (northern pike) genome, fEsoLuc1, primary haplotype.</title>
        <authorList>
            <person name="Myers G."/>
            <person name="Karagic N."/>
            <person name="Meyer A."/>
            <person name="Pippel M."/>
            <person name="Reichard M."/>
            <person name="Winkler S."/>
            <person name="Tracey A."/>
            <person name="Sims Y."/>
            <person name="Howe K."/>
            <person name="Rhie A."/>
            <person name="Formenti G."/>
            <person name="Durbin R."/>
            <person name="Fedrigo O."/>
            <person name="Jarvis E.D."/>
        </authorList>
    </citation>
    <scope>NUCLEOTIDE SEQUENCE [LARGE SCALE GENOMIC DNA]</scope>
</reference>
<dbReference type="PANTHER" id="PTHR11339">
    <property type="entry name" value="EXTRACELLULAR MATRIX GLYCOPROTEIN RELATED"/>
    <property type="match status" value="1"/>
</dbReference>
<feature type="region of interest" description="Disordered" evidence="9">
    <location>
        <begin position="46"/>
        <end position="443"/>
    </location>
</feature>
<dbReference type="PROSITE" id="PS50184">
    <property type="entry name" value="VWFC_2"/>
    <property type="match status" value="1"/>
</dbReference>
<dbReference type="GeneTree" id="ENSGT00940000156076"/>
<dbReference type="InterPro" id="IPR001846">
    <property type="entry name" value="VWF_type-D"/>
</dbReference>
<feature type="disulfide bond" evidence="8">
    <location>
        <begin position="1024"/>
        <end position="1073"/>
    </location>
</feature>
<keyword evidence="7" id="KW-0325">Glycoprotein</keyword>
<dbReference type="SUPFAM" id="SSF57567">
    <property type="entry name" value="Serine protease inhibitors"/>
    <property type="match status" value="1"/>
</dbReference>
<feature type="disulfide bond" evidence="8">
    <location>
        <begin position="1039"/>
        <end position="1091"/>
    </location>
</feature>
<dbReference type="PROSITE" id="PS51233">
    <property type="entry name" value="VWFD"/>
    <property type="match status" value="1"/>
</dbReference>
<evidence type="ECO:0000259" key="11">
    <source>
        <dbReference type="PROSITE" id="PS50184"/>
    </source>
</evidence>
<evidence type="ECO:0000259" key="12">
    <source>
        <dbReference type="PROSITE" id="PS51233"/>
    </source>
</evidence>
<comment type="subcellular location">
    <subcellularLocation>
        <location evidence="1">Secreted</location>
    </subcellularLocation>
</comment>
<keyword evidence="5" id="KW-0186">Copper</keyword>
<evidence type="ECO:0000256" key="6">
    <source>
        <dbReference type="ARBA" id="ARBA00023157"/>
    </source>
</evidence>
<dbReference type="AlphaFoldDB" id="A0A6Q2YDU6"/>
<dbReference type="InterPro" id="IPR025155">
    <property type="entry name" value="WxxW_domain"/>
</dbReference>
<evidence type="ECO:0000256" key="9">
    <source>
        <dbReference type="SAM" id="MobiDB-lite"/>
    </source>
</evidence>
<dbReference type="GO" id="GO:0031012">
    <property type="term" value="C:extracellular matrix"/>
    <property type="evidence" value="ECO:0007669"/>
    <property type="project" value="TreeGrafter"/>
</dbReference>
<dbReference type="Pfam" id="PF00094">
    <property type="entry name" value="VWD"/>
    <property type="match status" value="1"/>
</dbReference>
<reference evidence="13" key="4">
    <citation type="submission" date="2025-09" db="UniProtKB">
        <authorList>
            <consortium name="Ensembl"/>
        </authorList>
    </citation>
    <scope>IDENTIFICATION</scope>
</reference>
<dbReference type="Pfam" id="PF08742">
    <property type="entry name" value="C8"/>
    <property type="match status" value="1"/>
</dbReference>
<dbReference type="PROSITE" id="PS01185">
    <property type="entry name" value="CTCK_1"/>
    <property type="match status" value="1"/>
</dbReference>
<reference evidence="13" key="3">
    <citation type="submission" date="2025-08" db="UniProtKB">
        <authorList>
            <consortium name="Ensembl"/>
        </authorList>
    </citation>
    <scope>IDENTIFICATION</scope>
</reference>
<evidence type="ECO:0000313" key="14">
    <source>
        <dbReference type="Proteomes" id="UP000265140"/>
    </source>
</evidence>
<evidence type="ECO:0000256" key="8">
    <source>
        <dbReference type="PROSITE-ProRule" id="PRU00039"/>
    </source>
</evidence>
<dbReference type="Ensembl" id="ENSELUT00000055084.2">
    <property type="protein sequence ID" value="ENSELUP00000064040.2"/>
    <property type="gene ID" value="ENSELUG00000022522.3"/>
</dbReference>
<dbReference type="GO" id="GO:0005615">
    <property type="term" value="C:extracellular space"/>
    <property type="evidence" value="ECO:0007669"/>
    <property type="project" value="TreeGrafter"/>
</dbReference>
<keyword evidence="6 8" id="KW-1015">Disulfide bond</keyword>
<dbReference type="Proteomes" id="UP000265140">
    <property type="component" value="Chromosome 19"/>
</dbReference>
<evidence type="ECO:0000256" key="3">
    <source>
        <dbReference type="ARBA" id="ARBA00022729"/>
    </source>
</evidence>